<dbReference type="STRING" id="272558.gene:10726224"/>
<proteinExistence type="predicted"/>
<sequence length="532" mass="63474">MSEQDIERFLSEQNKRVEDLYQPVLLNHWMVATTGEQEWSDKHEQSLSEYWAHFSDRESFQKVTRFRKIDSLPLMQRRQLDDLHDKMIKNQFEEGTRQQILSLEKKISHVFTTFQPQVNGSRVSNNELLDILRYDLDHERRKQAWFASKEVGKRTEKDLLQLIRKRNEVARNLGFETFYHMSFATQELDLEQTFAMFETIKKSSDQAFRMIKDEIDEERAKVLKIKKDDLRPWDYVDPFFQEAPSIEHVDFDSFYKDQDLEQVVSQTFQAMELPIDDILKRSDLYPRKNKNPFGFCTDMDRRGDIRVLLNLDQSMYWVTALLHEFGHAVYFKFIDSRLPFLLRFHSHTLTTEASALFFGRMTKMAEWYERFLGIDRETCERIGRNMEKMLQRQMVVSTRWMLTFSFFEKSLYEDPDQDINALWWKLVKEIQYMAPPEDTGSPDWAAKMHFSLAPVYYQDYLLGEMAASQLHHYIKTNVSTDLFSPNVGTYLKENVFKPGALLHWNDKMKKATGEYLTPTYFIKQFFTNDEAS</sequence>
<dbReference type="RefSeq" id="WP_010896550.1">
    <property type="nucleotide sequence ID" value="NC_002570.2"/>
</dbReference>
<dbReference type="KEGG" id="bha:BH0371"/>
<dbReference type="EMBL" id="BA000004">
    <property type="protein sequence ID" value="BAB04090.1"/>
    <property type="molecule type" value="Genomic_DNA"/>
</dbReference>
<dbReference type="Gene3D" id="1.10.1370.30">
    <property type="match status" value="1"/>
</dbReference>
<dbReference type="GO" id="GO:0006508">
    <property type="term" value="P:proteolysis"/>
    <property type="evidence" value="ECO:0007669"/>
    <property type="project" value="InterPro"/>
</dbReference>
<organism evidence="1 2">
    <name type="scientific">Halalkalibacterium halodurans (strain ATCC BAA-125 / DSM 18197 / FERM 7344 / JCM 9153 / C-125)</name>
    <name type="common">Bacillus halodurans</name>
    <dbReference type="NCBI Taxonomy" id="272558"/>
    <lineage>
        <taxon>Bacteria</taxon>
        <taxon>Bacillati</taxon>
        <taxon>Bacillota</taxon>
        <taxon>Bacilli</taxon>
        <taxon>Bacillales</taxon>
        <taxon>Bacillaceae</taxon>
        <taxon>Halalkalibacterium (ex Joshi et al. 2022)</taxon>
    </lineage>
</organism>
<dbReference type="PANTHER" id="PTHR34217">
    <property type="entry name" value="METAL-DEPENDENT CARBOXYPEPTIDASE"/>
    <property type="match status" value="1"/>
</dbReference>
<name>Q9KFV0_HALH5</name>
<evidence type="ECO:0000313" key="2">
    <source>
        <dbReference type="Proteomes" id="UP000001258"/>
    </source>
</evidence>
<dbReference type="eggNOG" id="COG1164">
    <property type="taxonomic scope" value="Bacteria"/>
</dbReference>
<dbReference type="AlphaFoldDB" id="Q9KFV0"/>
<dbReference type="SUPFAM" id="SSF55486">
    <property type="entry name" value="Metalloproteases ('zincins'), catalytic domain"/>
    <property type="match status" value="1"/>
</dbReference>
<dbReference type="HOGENOM" id="CLU_516473_0_0_9"/>
<dbReference type="InterPro" id="IPR001333">
    <property type="entry name" value="Peptidase_M32_Taq"/>
</dbReference>
<dbReference type="OrthoDB" id="9762795at2"/>
<dbReference type="Proteomes" id="UP000001258">
    <property type="component" value="Chromosome"/>
</dbReference>
<gene>
    <name evidence="1" type="ordered locus">BH0371</name>
</gene>
<dbReference type="PIR" id="C83696">
    <property type="entry name" value="C83696"/>
</dbReference>
<reference evidence="1 2" key="1">
    <citation type="journal article" date="2000" name="Nucleic Acids Res.">
        <title>Complete genome sequence of the alkaliphilic bacterium Bacillus halodurans and genomic sequence comparison with Bacillus subtilis.</title>
        <authorList>
            <person name="Takami H."/>
            <person name="Nakasone K."/>
            <person name="Takaki Y."/>
            <person name="Maeno G."/>
            <person name="Sasaki R."/>
            <person name="Masui N."/>
            <person name="Fuji F."/>
            <person name="Hirama C."/>
            <person name="Nakamura Y."/>
            <person name="Ogasawara N."/>
            <person name="Kuhara S."/>
            <person name="Horikoshi K."/>
        </authorList>
    </citation>
    <scope>NUCLEOTIDE SEQUENCE [LARGE SCALE GENOMIC DNA]</scope>
    <source>
        <strain evidence="2">ATCC BAA-125 / DSM 18197 / FERM 7344 / JCM 9153 / C-125</strain>
    </source>
</reference>
<evidence type="ECO:0000313" key="1">
    <source>
        <dbReference type="EMBL" id="BAB04090.1"/>
    </source>
</evidence>
<dbReference type="PANTHER" id="PTHR34217:SF1">
    <property type="entry name" value="CARBOXYPEPTIDASE 1"/>
    <property type="match status" value="1"/>
</dbReference>
<keyword evidence="2" id="KW-1185">Reference proteome</keyword>
<accession>Q9KFV0</accession>
<dbReference type="GO" id="GO:0004181">
    <property type="term" value="F:metallocarboxypeptidase activity"/>
    <property type="evidence" value="ECO:0007669"/>
    <property type="project" value="InterPro"/>
</dbReference>
<protein>
    <submittedName>
        <fullName evidence="1">BH0371 protein</fullName>
    </submittedName>
</protein>